<comment type="caution">
    <text evidence="2">The sequence shown here is derived from an EMBL/GenBank/DDBJ whole genome shotgun (WGS) entry which is preliminary data.</text>
</comment>
<keyword evidence="1" id="KW-0472">Membrane</keyword>
<dbReference type="EMBL" id="AFMD02000517">
    <property type="protein sequence ID" value="EMG19428.1"/>
    <property type="molecule type" value="Genomic_DNA"/>
</dbReference>
<evidence type="ECO:0000313" key="3">
    <source>
        <dbReference type="Proteomes" id="UP000011778"/>
    </source>
</evidence>
<keyword evidence="1" id="KW-0812">Transmembrane</keyword>
<gene>
    <name evidence="2" type="ORF">LEP1GSC150_3877</name>
</gene>
<keyword evidence="1" id="KW-1133">Transmembrane helix</keyword>
<proteinExistence type="predicted"/>
<feature type="transmembrane region" description="Helical" evidence="1">
    <location>
        <begin position="29"/>
        <end position="54"/>
    </location>
</feature>
<organism evidence="2 3">
    <name type="scientific">Leptospira interrogans serovar Copenhageni str. LT2050</name>
    <dbReference type="NCBI Taxonomy" id="1001598"/>
    <lineage>
        <taxon>Bacteria</taxon>
        <taxon>Pseudomonadati</taxon>
        <taxon>Spirochaetota</taxon>
        <taxon>Spirochaetia</taxon>
        <taxon>Leptospirales</taxon>
        <taxon>Leptospiraceae</taxon>
        <taxon>Leptospira</taxon>
    </lineage>
</organism>
<protein>
    <submittedName>
        <fullName evidence="2">Uncharacterized protein</fullName>
    </submittedName>
</protein>
<evidence type="ECO:0000313" key="2">
    <source>
        <dbReference type="EMBL" id="EMG19428.1"/>
    </source>
</evidence>
<dbReference type="Proteomes" id="UP000011778">
    <property type="component" value="Unassembled WGS sequence"/>
</dbReference>
<accession>M3IDM8</accession>
<evidence type="ECO:0000256" key="1">
    <source>
        <dbReference type="SAM" id="Phobius"/>
    </source>
</evidence>
<sequence>MDSFVVIYIALGGGKLSFQELNQISTNNFLYKCGVAIAITPLIYVAHSLIDWYLGPMAKTMIQEALEQGRSDVEPISPG</sequence>
<reference evidence="2 3" key="1">
    <citation type="submission" date="2013-02" db="EMBL/GenBank/DDBJ databases">
        <authorList>
            <person name="Harkins D.M."/>
            <person name="Durkin A.S."/>
            <person name="Brinkac L.M."/>
            <person name="Haft D.H."/>
            <person name="Selengut J.D."/>
            <person name="Sanka R."/>
            <person name="DePew J."/>
            <person name="Purushe J."/>
            <person name="Tulsiani S.M."/>
            <person name="Graham G.C."/>
            <person name="Burns M.-A."/>
            <person name="Dohnt M.F."/>
            <person name="Smythe L.D."/>
            <person name="McKay D.B."/>
            <person name="Craig S.B."/>
            <person name="Vinetz J.M."/>
            <person name="Sutton G.G."/>
            <person name="Nierman W.C."/>
            <person name="Fouts D.E."/>
        </authorList>
    </citation>
    <scope>NUCLEOTIDE SEQUENCE [LARGE SCALE GENOMIC DNA]</scope>
    <source>
        <strain evidence="2 3">LT2050</strain>
    </source>
</reference>
<name>M3IDM8_LEPIT</name>
<dbReference type="AlphaFoldDB" id="M3IDM8"/>